<dbReference type="STRING" id="51031.W2SIZ9"/>
<evidence type="ECO:0000256" key="1">
    <source>
        <dbReference type="ARBA" id="ARBA00004141"/>
    </source>
</evidence>
<reference evidence="10" key="1">
    <citation type="journal article" date="2014" name="Nat. Genet.">
        <title>Genome of the human hookworm Necator americanus.</title>
        <authorList>
            <person name="Tang Y.T."/>
            <person name="Gao X."/>
            <person name="Rosa B.A."/>
            <person name="Abubucker S."/>
            <person name="Hallsworth-Pepin K."/>
            <person name="Martin J."/>
            <person name="Tyagi R."/>
            <person name="Heizer E."/>
            <person name="Zhang X."/>
            <person name="Bhonagiri-Palsikar V."/>
            <person name="Minx P."/>
            <person name="Warren W.C."/>
            <person name="Wang Q."/>
            <person name="Zhan B."/>
            <person name="Hotez P.J."/>
            <person name="Sternberg P.W."/>
            <person name="Dougall A."/>
            <person name="Gaze S.T."/>
            <person name="Mulvenna J."/>
            <person name="Sotillo J."/>
            <person name="Ranganathan S."/>
            <person name="Rabelo E.M."/>
            <person name="Wilson R.K."/>
            <person name="Felgner P.L."/>
            <person name="Bethony J."/>
            <person name="Hawdon J.M."/>
            <person name="Gasser R.B."/>
            <person name="Loukas A."/>
            <person name="Mitreva M."/>
        </authorList>
    </citation>
    <scope>NUCLEOTIDE SEQUENCE [LARGE SCALE GENOMIC DNA]</scope>
</reference>
<dbReference type="SUPFAM" id="SSF81338">
    <property type="entry name" value="Aquaporin-like"/>
    <property type="match status" value="1"/>
</dbReference>
<keyword evidence="5 8" id="KW-1133">Transmembrane helix</keyword>
<evidence type="ECO:0000256" key="5">
    <source>
        <dbReference type="ARBA" id="ARBA00022989"/>
    </source>
</evidence>
<evidence type="ECO:0000256" key="7">
    <source>
        <dbReference type="ARBA" id="ARBA00045280"/>
    </source>
</evidence>
<evidence type="ECO:0000256" key="8">
    <source>
        <dbReference type="SAM" id="Phobius"/>
    </source>
</evidence>
<dbReference type="GO" id="GO:0016323">
    <property type="term" value="C:basolateral plasma membrane"/>
    <property type="evidence" value="ECO:0007669"/>
    <property type="project" value="TreeGrafter"/>
</dbReference>
<evidence type="ECO:0000313" key="10">
    <source>
        <dbReference type="Proteomes" id="UP000053676"/>
    </source>
</evidence>
<keyword evidence="10" id="KW-1185">Reference proteome</keyword>
<protein>
    <recommendedName>
        <fullName evidence="11">Aquaporin-9 domain protein</fullName>
    </recommendedName>
</protein>
<dbReference type="KEGG" id="nai:NECAME_15201"/>
<evidence type="ECO:0000256" key="3">
    <source>
        <dbReference type="ARBA" id="ARBA00022448"/>
    </source>
</evidence>
<evidence type="ECO:0000313" key="9">
    <source>
        <dbReference type="EMBL" id="ETN69634.1"/>
    </source>
</evidence>
<feature type="transmembrane region" description="Helical" evidence="8">
    <location>
        <begin position="161"/>
        <end position="181"/>
    </location>
</feature>
<keyword evidence="6 8" id="KW-0472">Membrane</keyword>
<comment type="function">
    <text evidence="7">Aquaglyceroporin that may modulate the water content and osmolytes during anhydrobiosis.</text>
</comment>
<dbReference type="InterPro" id="IPR000425">
    <property type="entry name" value="MIP"/>
</dbReference>
<organism evidence="9 10">
    <name type="scientific">Necator americanus</name>
    <name type="common">Human hookworm</name>
    <dbReference type="NCBI Taxonomy" id="51031"/>
    <lineage>
        <taxon>Eukaryota</taxon>
        <taxon>Metazoa</taxon>
        <taxon>Ecdysozoa</taxon>
        <taxon>Nematoda</taxon>
        <taxon>Chromadorea</taxon>
        <taxon>Rhabditida</taxon>
        <taxon>Rhabditina</taxon>
        <taxon>Rhabditomorpha</taxon>
        <taxon>Strongyloidea</taxon>
        <taxon>Ancylostomatidae</taxon>
        <taxon>Bunostominae</taxon>
        <taxon>Necator</taxon>
    </lineage>
</organism>
<evidence type="ECO:0000256" key="6">
    <source>
        <dbReference type="ARBA" id="ARBA00023136"/>
    </source>
</evidence>
<gene>
    <name evidence="9" type="ORF">NECAME_15201</name>
</gene>
<dbReference type="PANTHER" id="PTHR43829">
    <property type="entry name" value="AQUAPORIN OR AQUAGLYCEROPORIN RELATED"/>
    <property type="match status" value="1"/>
</dbReference>
<dbReference type="InterPro" id="IPR050363">
    <property type="entry name" value="MIP/Aquaporin"/>
</dbReference>
<dbReference type="GO" id="GO:0015254">
    <property type="term" value="F:glycerol channel activity"/>
    <property type="evidence" value="ECO:0007669"/>
    <property type="project" value="TreeGrafter"/>
</dbReference>
<dbReference type="PRINTS" id="PR00783">
    <property type="entry name" value="MINTRINSICP"/>
</dbReference>
<dbReference type="OrthoDB" id="3222at2759"/>
<dbReference type="PANTHER" id="PTHR43829:SF8">
    <property type="entry name" value="AQUAPORIN"/>
    <property type="match status" value="1"/>
</dbReference>
<name>W2SIZ9_NECAM</name>
<dbReference type="Proteomes" id="UP000053676">
    <property type="component" value="Unassembled WGS sequence"/>
</dbReference>
<dbReference type="EMBL" id="KI669072">
    <property type="protein sequence ID" value="ETN69634.1"/>
    <property type="molecule type" value="Genomic_DNA"/>
</dbReference>
<dbReference type="GO" id="GO:0015250">
    <property type="term" value="F:water channel activity"/>
    <property type="evidence" value="ECO:0007669"/>
    <property type="project" value="TreeGrafter"/>
</dbReference>
<accession>W2SIZ9</accession>
<proteinExistence type="inferred from homology"/>
<evidence type="ECO:0008006" key="11">
    <source>
        <dbReference type="Google" id="ProtNLM"/>
    </source>
</evidence>
<sequence>MLDRCETRDSGADHACGSGLDDHHDPTQPRTNSWCKKCALSEFDRRICGDIFSCGTCNVGQFHLGREKTTTWIGVNIGWGFAIMFCVMATANLSESFDQYDNGIRAVAGPTGTAGVFCSYPAPYLNMFSPYLDQVIGTGILAFFLCVVIDEKNKVPKVWHPMIFGFLVMMIGTAFGMNLGYPINPAREGEVVVGAHFAKIMIVRP</sequence>
<comment type="subcellular location">
    <subcellularLocation>
        <location evidence="1">Membrane</location>
        <topology evidence="1">Multi-pass membrane protein</topology>
    </subcellularLocation>
</comment>
<keyword evidence="3" id="KW-0813">Transport</keyword>
<feature type="transmembrane region" description="Helical" evidence="8">
    <location>
        <begin position="131"/>
        <end position="149"/>
    </location>
</feature>
<dbReference type="Gene3D" id="1.20.1080.10">
    <property type="entry name" value="Glycerol uptake facilitator protein"/>
    <property type="match status" value="1"/>
</dbReference>
<keyword evidence="4 8" id="KW-0812">Transmembrane</keyword>
<dbReference type="InterPro" id="IPR023271">
    <property type="entry name" value="Aquaporin-like"/>
</dbReference>
<dbReference type="AlphaFoldDB" id="W2SIZ9"/>
<evidence type="ECO:0000256" key="4">
    <source>
        <dbReference type="ARBA" id="ARBA00022692"/>
    </source>
</evidence>
<feature type="transmembrane region" description="Helical" evidence="8">
    <location>
        <begin position="71"/>
        <end position="91"/>
    </location>
</feature>
<comment type="similarity">
    <text evidence="2">Belongs to the MIP/aquaporin (TC 1.A.8) family.</text>
</comment>
<evidence type="ECO:0000256" key="2">
    <source>
        <dbReference type="ARBA" id="ARBA00006175"/>
    </source>
</evidence>